<dbReference type="Proteomes" id="UP001062165">
    <property type="component" value="Chromosome"/>
</dbReference>
<accession>A0ABY6CYQ9</accession>
<dbReference type="InterPro" id="IPR012675">
    <property type="entry name" value="Beta-grasp_dom_sf"/>
</dbReference>
<dbReference type="RefSeq" id="WP_263050785.1">
    <property type="nucleotide sequence ID" value="NZ_CP106735.1"/>
</dbReference>
<dbReference type="EMBL" id="CP106735">
    <property type="protein sequence ID" value="UXX79042.1"/>
    <property type="molecule type" value="Genomic_DNA"/>
</dbReference>
<dbReference type="InterPro" id="IPR036010">
    <property type="entry name" value="2Fe-2S_ferredoxin-like_sf"/>
</dbReference>
<dbReference type="Gene3D" id="3.10.20.30">
    <property type="match status" value="1"/>
</dbReference>
<gene>
    <name evidence="1" type="ORF">N7E81_16935</name>
</gene>
<keyword evidence="2" id="KW-1185">Reference proteome</keyword>
<dbReference type="SUPFAM" id="SSF54292">
    <property type="entry name" value="2Fe-2S ferredoxin-like"/>
    <property type="match status" value="1"/>
</dbReference>
<sequence>MKNTIQFTVVVEGHNHSLSTYPDAYPNVMTLIKDQLLLDDFGECGGMGRCATCVINTQGLSGESTIKERNEPATLHKYGLDDPGTRLSCQLFVSPDLEGTELTLIEV</sequence>
<reference evidence="1" key="1">
    <citation type="submission" date="2022-10" db="EMBL/GenBank/DDBJ databases">
        <title>Comparative genomics and taxonomic characterization of three novel marine species of genus Reichenbachiella exhibiting antioxidant and polysaccharide degradation activities.</title>
        <authorList>
            <person name="Muhammad N."/>
            <person name="Lee Y.-J."/>
            <person name="Ko J."/>
            <person name="Kim S.-G."/>
        </authorList>
    </citation>
    <scope>NUCLEOTIDE SEQUENCE</scope>
    <source>
        <strain evidence="1">Wsw4-B4</strain>
    </source>
</reference>
<evidence type="ECO:0000313" key="1">
    <source>
        <dbReference type="EMBL" id="UXX79042.1"/>
    </source>
</evidence>
<evidence type="ECO:0000313" key="2">
    <source>
        <dbReference type="Proteomes" id="UP001062165"/>
    </source>
</evidence>
<protein>
    <submittedName>
        <fullName evidence="1">2Fe-2S iron-sulfur cluster-binding protein</fullName>
    </submittedName>
</protein>
<name>A0ABY6CYQ9_9BACT</name>
<organism evidence="1 2">
    <name type="scientific">Reichenbachiella carrageenanivorans</name>
    <dbReference type="NCBI Taxonomy" id="2979869"/>
    <lineage>
        <taxon>Bacteria</taxon>
        <taxon>Pseudomonadati</taxon>
        <taxon>Bacteroidota</taxon>
        <taxon>Cytophagia</taxon>
        <taxon>Cytophagales</taxon>
        <taxon>Reichenbachiellaceae</taxon>
        <taxon>Reichenbachiella</taxon>
    </lineage>
</organism>
<proteinExistence type="predicted"/>